<reference evidence="19 20" key="1">
    <citation type="submission" date="2015-09" db="EMBL/GenBank/DDBJ databases">
        <authorList>
            <consortium name="Pathogen Informatics"/>
        </authorList>
    </citation>
    <scope>NUCLEOTIDE SEQUENCE [LARGE SCALE GENOMIC DNA]</scope>
    <source>
        <strain evidence="19 20">2789STDY5608824</strain>
    </source>
</reference>
<evidence type="ECO:0000256" key="13">
    <source>
        <dbReference type="ARBA" id="ARBA00034808"/>
    </source>
</evidence>
<dbReference type="EC" id="5.6.2.4" evidence="13"/>
<keyword evidence="8 15" id="KW-0067">ATP-binding</keyword>
<evidence type="ECO:0000256" key="4">
    <source>
        <dbReference type="ARBA" id="ARBA00022763"/>
    </source>
</evidence>
<evidence type="ECO:0000256" key="11">
    <source>
        <dbReference type="ARBA" id="ARBA00023235"/>
    </source>
</evidence>
<dbReference type="Gene3D" id="1.10.486.10">
    <property type="entry name" value="PCRA, domain 4"/>
    <property type="match status" value="1"/>
</dbReference>
<feature type="domain" description="UvrD-like helicase C-terminal" evidence="18">
    <location>
        <begin position="412"/>
        <end position="768"/>
    </location>
</feature>
<dbReference type="GO" id="GO:0033202">
    <property type="term" value="C:DNA helicase complex"/>
    <property type="evidence" value="ECO:0007669"/>
    <property type="project" value="TreeGrafter"/>
</dbReference>
<evidence type="ECO:0000256" key="14">
    <source>
        <dbReference type="ARBA" id="ARBA00048988"/>
    </source>
</evidence>
<dbReference type="GO" id="GO:0005524">
    <property type="term" value="F:ATP binding"/>
    <property type="evidence" value="ECO:0007669"/>
    <property type="project" value="UniProtKB-UniRule"/>
</dbReference>
<dbReference type="PANTHER" id="PTHR11070:SF55">
    <property type="entry name" value="DNA 3'-5' HELICASE"/>
    <property type="match status" value="1"/>
</dbReference>
<dbReference type="PROSITE" id="PS51217">
    <property type="entry name" value="UVRD_HELICASE_CTER"/>
    <property type="match status" value="1"/>
</dbReference>
<dbReference type="Proteomes" id="UP000095647">
    <property type="component" value="Unassembled WGS sequence"/>
</dbReference>
<dbReference type="GO" id="GO:0004527">
    <property type="term" value="F:exonuclease activity"/>
    <property type="evidence" value="ECO:0007669"/>
    <property type="project" value="UniProtKB-KW"/>
</dbReference>
<proteinExistence type="inferred from homology"/>
<evidence type="ECO:0000256" key="5">
    <source>
        <dbReference type="ARBA" id="ARBA00022801"/>
    </source>
</evidence>
<evidence type="ECO:0000259" key="17">
    <source>
        <dbReference type="PROSITE" id="PS51198"/>
    </source>
</evidence>
<comment type="similarity">
    <text evidence="1">Belongs to the helicase family. UvrD subfamily.</text>
</comment>
<dbReference type="Gene3D" id="3.40.50.300">
    <property type="entry name" value="P-loop containing nucleotide triphosphate hydrolases"/>
    <property type="match status" value="4"/>
</dbReference>
<keyword evidence="4" id="KW-0227">DNA damage</keyword>
<dbReference type="InterPro" id="IPR000212">
    <property type="entry name" value="DNA_helicase_UvrD/REP"/>
</dbReference>
<protein>
    <recommendedName>
        <fullName evidence="13">DNA 3'-5' helicase</fullName>
        <ecNumber evidence="13">5.6.2.4</ecNumber>
    </recommendedName>
</protein>
<organism evidence="19 20">
    <name type="scientific">Bifidobacterium adolescentis</name>
    <dbReference type="NCBI Taxonomy" id="1680"/>
    <lineage>
        <taxon>Bacteria</taxon>
        <taxon>Bacillati</taxon>
        <taxon>Actinomycetota</taxon>
        <taxon>Actinomycetes</taxon>
        <taxon>Bifidobacteriales</taxon>
        <taxon>Bifidobacteriaceae</taxon>
        <taxon>Bifidobacterium</taxon>
    </lineage>
</organism>
<evidence type="ECO:0000256" key="6">
    <source>
        <dbReference type="ARBA" id="ARBA00022806"/>
    </source>
</evidence>
<keyword evidence="3 15" id="KW-0547">Nucleotide-binding</keyword>
<dbReference type="PANTHER" id="PTHR11070">
    <property type="entry name" value="UVRD / RECB / PCRA DNA HELICASE FAMILY MEMBER"/>
    <property type="match status" value="1"/>
</dbReference>
<feature type="compositionally biased region" description="Low complexity" evidence="16">
    <location>
        <begin position="1"/>
        <end position="12"/>
    </location>
</feature>
<keyword evidence="9" id="KW-0238">DNA-binding</keyword>
<dbReference type="Pfam" id="PF12705">
    <property type="entry name" value="PDDEXK_1"/>
    <property type="match status" value="1"/>
</dbReference>
<keyword evidence="7" id="KW-0269">Exonuclease</keyword>
<dbReference type="GO" id="GO:0016887">
    <property type="term" value="F:ATP hydrolysis activity"/>
    <property type="evidence" value="ECO:0007669"/>
    <property type="project" value="RHEA"/>
</dbReference>
<accession>A0A174BCG1</accession>
<evidence type="ECO:0000256" key="2">
    <source>
        <dbReference type="ARBA" id="ARBA00022722"/>
    </source>
</evidence>
<evidence type="ECO:0000256" key="16">
    <source>
        <dbReference type="SAM" id="MobiDB-lite"/>
    </source>
</evidence>
<keyword evidence="10" id="KW-0234">DNA repair</keyword>
<sequence>MNGSNGMNGSMSTNGATAKGDAMGTVPAATPKFTDSPEQAAVIQAPSYEDVVVVAGAGSGKTYTMTRRIITLIDQGISPEKILGLTFTRKAASELLSRVSAAVTRNQAGRGTRVAFLKPEVSTYDAFFQTIVRQYGLLVGFDQNTQPLSEAGALQLIHTVLDKHMDQLMAFDQGGDELGKFSTIAGNVFTLSNAIAGAMIGSDCTSFDEAVERVRAWDKAFVAQVAKALEDEDVPDGEPKVGKAPKQKKKESDTAFETRMREYRAQCHQLCVYKTAQLAGTARKRDLLLDLVADYHAEKRALNMAEFSDFTIAAFQLVTRFPSIGATYRKRYTHVLLDEYQDTSTTQAALLTALFHADSTHRSAVNAVGDPFQSIYAWRGASPGAFRMLQHDFGHDATDKPYTLTVTRRNSRMVLEAANNLTKPLRLPARRRGSSLMREVDVPPLANIDNAPEGTLGVLGYATFGQEIDAIVRFAKQAIALHTPTENELADGAKDNRPHVALLFRSKTQMPAYEDALEQAGLTALVVGQAALLERPEIKDILALLHVVCDHTDSAALMRLLATPRFGLSADDLQALAGIAERLNTAQRYRALVSAGIVEADANPSDADIRATVRAYRDQVPNAVFLIDVLLRGDLRHLVDGVLSRTGAASVIHAGRVIQQVQRMVGHPLPEVVRTAITALGLDIDLLLAERMRHPDAGNRATSHAASSLDAMLSLVDTYLQEIAAQGTPSLRAFISWVDSLRDASDDNATAPDTPVDVVLMTVHQSKGLEWDAVAVVGMRDGTFPSSQGDHLSVKTDEDHPGGRRDGVWEPPEYFEKAHTWLEDPSAVPVPVRADADILPRFPHDAPIGGNPVESLDGLDDAEVIDDEVFGTLRTMAVDDMEGMDPASLYLTQQEEYGRRLHADERRLAYVALTRARYEALLVYSGCNETSRDSRLAEGKKSAAPSNFWLETRDSMNGIVTAVREPDNLSDDVDGSPHTLGLDLPDGYFVGEHARDFENAVVGDAWNTPLEPVSDDHTLPWPCDLSADVADKLRAAAEQVRAVESDEPNIAESTGTQGDVADESATPSPETGNSLLRLAKLLVADEHLMPEPDAADAGESQDAFDEAVRAKGERILAAGRQNVTSLQARAGSMGERDSRAYWRGLVRPIPHVASPAAQLGTRFHAWAERFIMADADVDGIGGTEGAAGMAAQSRAELIALIGDTQVDADNGGVQSQDAPSQDAQLRDERKLAAWQRRLVASPWAKRRPAWAERQLVVDMPQLGTIVNGKLDAVFFGGLDETDETKRYTVVDWKTGVKPRKPDEIKEKLAQLDLYRLLLAAMEGVPLDAIDACLYYVSEPHEADRELDALDKTEEEILAELSYGIPQQSDND</sequence>
<evidence type="ECO:0000256" key="12">
    <source>
        <dbReference type="ARBA" id="ARBA00034617"/>
    </source>
</evidence>
<keyword evidence="11" id="KW-0413">Isomerase</keyword>
<dbReference type="InterPro" id="IPR013986">
    <property type="entry name" value="DExx_box_DNA_helicase_dom_sf"/>
</dbReference>
<dbReference type="InterPro" id="IPR011604">
    <property type="entry name" value="PDDEXK-like_dom_sf"/>
</dbReference>
<dbReference type="SUPFAM" id="SSF52540">
    <property type="entry name" value="P-loop containing nucleoside triphosphate hydrolases"/>
    <property type="match status" value="1"/>
</dbReference>
<keyword evidence="6 15" id="KW-0347">Helicase</keyword>
<feature type="compositionally biased region" description="Basic and acidic residues" evidence="16">
    <location>
        <begin position="792"/>
        <end position="807"/>
    </location>
</feature>
<dbReference type="GO" id="GO:0003677">
    <property type="term" value="F:DNA binding"/>
    <property type="evidence" value="ECO:0007669"/>
    <property type="project" value="UniProtKB-KW"/>
</dbReference>
<feature type="domain" description="UvrD-like helicase ATP-binding" evidence="17">
    <location>
        <begin position="34"/>
        <end position="411"/>
    </location>
</feature>
<gene>
    <name evidence="19" type="primary">pcrA_2</name>
    <name evidence="19" type="ORF">ERS852382_01810</name>
</gene>
<feature type="region of interest" description="Disordered" evidence="16">
    <location>
        <begin position="1041"/>
        <end position="1072"/>
    </location>
</feature>
<name>A0A174BCG1_BIFAD</name>
<dbReference type="CDD" id="cd17932">
    <property type="entry name" value="DEXQc_UvrD"/>
    <property type="match status" value="1"/>
</dbReference>
<comment type="catalytic activity">
    <reaction evidence="12">
        <text>Couples ATP hydrolysis with the unwinding of duplex DNA by translocating in the 3'-5' direction.</text>
        <dbReference type="EC" id="5.6.2.4"/>
    </reaction>
</comment>
<dbReference type="GO" id="GO:0005829">
    <property type="term" value="C:cytosol"/>
    <property type="evidence" value="ECO:0007669"/>
    <property type="project" value="TreeGrafter"/>
</dbReference>
<evidence type="ECO:0000313" key="20">
    <source>
        <dbReference type="Proteomes" id="UP000095647"/>
    </source>
</evidence>
<feature type="region of interest" description="Disordered" evidence="16">
    <location>
        <begin position="233"/>
        <end position="253"/>
    </location>
</feature>
<evidence type="ECO:0000313" key="19">
    <source>
        <dbReference type="EMBL" id="CUN98153.1"/>
    </source>
</evidence>
<dbReference type="InterPro" id="IPR027417">
    <property type="entry name" value="P-loop_NTPase"/>
</dbReference>
<keyword evidence="5 15" id="KW-0378">Hydrolase</keyword>
<comment type="catalytic activity">
    <reaction evidence="14">
        <text>ATP + H2O = ADP + phosphate + H(+)</text>
        <dbReference type="Rhea" id="RHEA:13065"/>
        <dbReference type="ChEBI" id="CHEBI:15377"/>
        <dbReference type="ChEBI" id="CHEBI:15378"/>
        <dbReference type="ChEBI" id="CHEBI:30616"/>
        <dbReference type="ChEBI" id="CHEBI:43474"/>
        <dbReference type="ChEBI" id="CHEBI:456216"/>
        <dbReference type="EC" id="5.6.2.4"/>
    </reaction>
</comment>
<dbReference type="GO" id="GO:0000725">
    <property type="term" value="P:recombinational repair"/>
    <property type="evidence" value="ECO:0007669"/>
    <property type="project" value="TreeGrafter"/>
</dbReference>
<dbReference type="InterPro" id="IPR038726">
    <property type="entry name" value="PDDEXK_AddAB-type"/>
</dbReference>
<dbReference type="PROSITE" id="PS51198">
    <property type="entry name" value="UVRD_HELICASE_ATP_BIND"/>
    <property type="match status" value="1"/>
</dbReference>
<dbReference type="Gene3D" id="1.10.10.160">
    <property type="match status" value="1"/>
</dbReference>
<dbReference type="Pfam" id="PF13361">
    <property type="entry name" value="UvrD_C"/>
    <property type="match status" value="1"/>
</dbReference>
<dbReference type="EMBL" id="CYYI01000008">
    <property type="protein sequence ID" value="CUN98153.1"/>
    <property type="molecule type" value="Genomic_DNA"/>
</dbReference>
<dbReference type="Pfam" id="PF00580">
    <property type="entry name" value="UvrD-helicase"/>
    <property type="match status" value="1"/>
</dbReference>
<dbReference type="InterPro" id="IPR014016">
    <property type="entry name" value="UvrD-like_ATP-bd"/>
</dbReference>
<evidence type="ECO:0000256" key="8">
    <source>
        <dbReference type="ARBA" id="ARBA00022840"/>
    </source>
</evidence>
<evidence type="ECO:0000256" key="7">
    <source>
        <dbReference type="ARBA" id="ARBA00022839"/>
    </source>
</evidence>
<evidence type="ECO:0000259" key="18">
    <source>
        <dbReference type="PROSITE" id="PS51217"/>
    </source>
</evidence>
<evidence type="ECO:0000256" key="3">
    <source>
        <dbReference type="ARBA" id="ARBA00022741"/>
    </source>
</evidence>
<evidence type="ECO:0000256" key="10">
    <source>
        <dbReference type="ARBA" id="ARBA00023204"/>
    </source>
</evidence>
<feature type="region of interest" description="Disordered" evidence="16">
    <location>
        <begin position="785"/>
        <end position="807"/>
    </location>
</feature>
<feature type="region of interest" description="Disordered" evidence="16">
    <location>
        <begin position="1"/>
        <end position="27"/>
    </location>
</feature>
<evidence type="ECO:0000256" key="1">
    <source>
        <dbReference type="ARBA" id="ARBA00009922"/>
    </source>
</evidence>
<dbReference type="InterPro" id="IPR014017">
    <property type="entry name" value="DNA_helicase_UvrD-like_C"/>
</dbReference>
<evidence type="ECO:0000256" key="9">
    <source>
        <dbReference type="ARBA" id="ARBA00023125"/>
    </source>
</evidence>
<dbReference type="Gene3D" id="3.90.320.10">
    <property type="match status" value="1"/>
</dbReference>
<dbReference type="GO" id="GO:0043138">
    <property type="term" value="F:3'-5' DNA helicase activity"/>
    <property type="evidence" value="ECO:0007669"/>
    <property type="project" value="UniProtKB-EC"/>
</dbReference>
<feature type="binding site" evidence="15">
    <location>
        <begin position="55"/>
        <end position="62"/>
    </location>
    <ligand>
        <name>ATP</name>
        <dbReference type="ChEBI" id="CHEBI:30616"/>
    </ligand>
</feature>
<evidence type="ECO:0000256" key="15">
    <source>
        <dbReference type="PROSITE-ProRule" id="PRU00560"/>
    </source>
</evidence>
<keyword evidence="2" id="KW-0540">Nuclease</keyword>